<reference evidence="5" key="1">
    <citation type="submission" date="2022-05" db="EMBL/GenBank/DDBJ databases">
        <title>Sphingomonas sp. strain MG17 Genome sequencing and assembly.</title>
        <authorList>
            <person name="Kim I."/>
        </authorList>
    </citation>
    <scope>NUCLEOTIDE SEQUENCE</scope>
    <source>
        <strain evidence="5">MG17</strain>
    </source>
</reference>
<feature type="repeat" description="TPR" evidence="3">
    <location>
        <begin position="63"/>
        <end position="96"/>
    </location>
</feature>
<dbReference type="PANTHER" id="PTHR45586">
    <property type="entry name" value="TPR REPEAT-CONTAINING PROTEIN PA4667"/>
    <property type="match status" value="1"/>
</dbReference>
<protein>
    <submittedName>
        <fullName evidence="5">Tetratricopeptide repeat protein</fullName>
    </submittedName>
</protein>
<dbReference type="InterPro" id="IPR051012">
    <property type="entry name" value="CellSynth/LPSAsmb/PSIAsmb"/>
</dbReference>
<comment type="caution">
    <text evidence="5">The sequence shown here is derived from an EMBL/GenBank/DDBJ whole genome shotgun (WGS) entry which is preliminary data.</text>
</comment>
<dbReference type="Proteomes" id="UP001139451">
    <property type="component" value="Unassembled WGS sequence"/>
</dbReference>
<name>A0A9X2HQQ1_9SPHN</name>
<sequence>MRTSHILGAFCLGGAALSMSACSSPAERAAAAGAQAQQLLDGGRYREAVTQLDYALRERDDLPGLWLLLGRAKMALRDAPGAYAAYRNALDQDPSNREALFSLSQLSLAAGQYGEAEDYAGQVLLLTPGEPNALVLQAFAALGLGRAADAGRLAAEVLKNDPTSELGFTIKSMIAYRDGDYAEAASLLQEPFRRDTNSIDVLRQLRRIYRKTADIRNMVIVTGRIARLQPDEINQLDYARSLYAAGDVARGGRVLQAMKPDTGATRRSAIVAMWMNGAVAPEMLTADSAIGGKKWVRLALAEMCNRMGRADLVLGILGDERATDVRIDNVDGQGALAAALFATGHRSEAIRRAQAVLAIEERQPWALLVRAWDAFDRKALDAALRDVRVVVADSPALSEGHELLAAIYRAQGEVSAADRAVVNASRNLSDEVDKLQYSVSYLTDKSKLGMVLSLTKDFVARNPLSRAGWKLRRDACASTGDTGCVTRATEFLGRLSGKSIDYSVDPEEGGASAAEEFFAS</sequence>
<proteinExistence type="predicted"/>
<keyword evidence="2 3" id="KW-0802">TPR repeat</keyword>
<dbReference type="Pfam" id="PF14559">
    <property type="entry name" value="TPR_19"/>
    <property type="match status" value="1"/>
</dbReference>
<accession>A0A9X2HQQ1</accession>
<keyword evidence="6" id="KW-1185">Reference proteome</keyword>
<organism evidence="5 6">
    <name type="scientific">Sphingomonas tagetis</name>
    <dbReference type="NCBI Taxonomy" id="2949092"/>
    <lineage>
        <taxon>Bacteria</taxon>
        <taxon>Pseudomonadati</taxon>
        <taxon>Pseudomonadota</taxon>
        <taxon>Alphaproteobacteria</taxon>
        <taxon>Sphingomonadales</taxon>
        <taxon>Sphingomonadaceae</taxon>
        <taxon>Sphingomonas</taxon>
    </lineage>
</organism>
<keyword evidence="4" id="KW-0732">Signal</keyword>
<dbReference type="PANTHER" id="PTHR45586:SF1">
    <property type="entry name" value="LIPOPOLYSACCHARIDE ASSEMBLY PROTEIN B"/>
    <property type="match status" value="1"/>
</dbReference>
<evidence type="ECO:0000256" key="3">
    <source>
        <dbReference type="PROSITE-ProRule" id="PRU00339"/>
    </source>
</evidence>
<feature type="signal peptide" evidence="4">
    <location>
        <begin position="1"/>
        <end position="21"/>
    </location>
</feature>
<gene>
    <name evidence="5" type="ORF">M9978_10375</name>
</gene>
<evidence type="ECO:0000256" key="4">
    <source>
        <dbReference type="SAM" id="SignalP"/>
    </source>
</evidence>
<dbReference type="EMBL" id="JAMLDX010000006">
    <property type="protein sequence ID" value="MCP3730835.1"/>
    <property type="molecule type" value="Genomic_DNA"/>
</dbReference>
<keyword evidence="1" id="KW-0677">Repeat</keyword>
<dbReference type="SUPFAM" id="SSF48452">
    <property type="entry name" value="TPR-like"/>
    <property type="match status" value="2"/>
</dbReference>
<evidence type="ECO:0000313" key="6">
    <source>
        <dbReference type="Proteomes" id="UP001139451"/>
    </source>
</evidence>
<dbReference type="InterPro" id="IPR019734">
    <property type="entry name" value="TPR_rpt"/>
</dbReference>
<evidence type="ECO:0000256" key="1">
    <source>
        <dbReference type="ARBA" id="ARBA00022737"/>
    </source>
</evidence>
<dbReference type="AlphaFoldDB" id="A0A9X2HQQ1"/>
<evidence type="ECO:0000256" key="2">
    <source>
        <dbReference type="ARBA" id="ARBA00022803"/>
    </source>
</evidence>
<dbReference type="PROSITE" id="PS50005">
    <property type="entry name" value="TPR"/>
    <property type="match status" value="1"/>
</dbReference>
<dbReference type="SMART" id="SM00028">
    <property type="entry name" value="TPR"/>
    <property type="match status" value="4"/>
</dbReference>
<dbReference type="PROSITE" id="PS51257">
    <property type="entry name" value="PROKAR_LIPOPROTEIN"/>
    <property type="match status" value="1"/>
</dbReference>
<evidence type="ECO:0000313" key="5">
    <source>
        <dbReference type="EMBL" id="MCP3730835.1"/>
    </source>
</evidence>
<dbReference type="Gene3D" id="1.25.40.10">
    <property type="entry name" value="Tetratricopeptide repeat domain"/>
    <property type="match status" value="2"/>
</dbReference>
<dbReference type="InterPro" id="IPR011990">
    <property type="entry name" value="TPR-like_helical_dom_sf"/>
</dbReference>
<feature type="chain" id="PRO_5040842439" evidence="4">
    <location>
        <begin position="22"/>
        <end position="520"/>
    </location>
</feature>